<feature type="domain" description="BRCT" evidence="2">
    <location>
        <begin position="113"/>
        <end position="176"/>
    </location>
</feature>
<feature type="non-terminal residue" evidence="3">
    <location>
        <position position="346"/>
    </location>
</feature>
<dbReference type="GO" id="GO:0033314">
    <property type="term" value="P:mitotic DNA replication checkpoint signaling"/>
    <property type="evidence" value="ECO:0007669"/>
    <property type="project" value="TreeGrafter"/>
</dbReference>
<dbReference type="Proteomes" id="UP000792457">
    <property type="component" value="Unassembled WGS sequence"/>
</dbReference>
<keyword evidence="4" id="KW-1185">Reference proteome</keyword>
<dbReference type="OrthoDB" id="251770at2759"/>
<dbReference type="InterPro" id="IPR001357">
    <property type="entry name" value="BRCT_dom"/>
</dbReference>
<dbReference type="SUPFAM" id="SSF52113">
    <property type="entry name" value="BRCT domain"/>
    <property type="match status" value="2"/>
</dbReference>
<accession>A0A8K0JUE7</accession>
<organism evidence="3 4">
    <name type="scientific">Ladona fulva</name>
    <name type="common">Scarce chaser dragonfly</name>
    <name type="synonym">Libellula fulva</name>
    <dbReference type="NCBI Taxonomy" id="123851"/>
    <lineage>
        <taxon>Eukaryota</taxon>
        <taxon>Metazoa</taxon>
        <taxon>Ecdysozoa</taxon>
        <taxon>Arthropoda</taxon>
        <taxon>Hexapoda</taxon>
        <taxon>Insecta</taxon>
        <taxon>Pterygota</taxon>
        <taxon>Palaeoptera</taxon>
        <taxon>Odonata</taxon>
        <taxon>Epiprocta</taxon>
        <taxon>Anisoptera</taxon>
        <taxon>Libelluloidea</taxon>
        <taxon>Libellulidae</taxon>
        <taxon>Ladona</taxon>
    </lineage>
</organism>
<protein>
    <recommendedName>
        <fullName evidence="2">BRCT domain-containing protein</fullName>
    </recommendedName>
</protein>
<evidence type="ECO:0000256" key="1">
    <source>
        <dbReference type="ARBA" id="ARBA00022737"/>
    </source>
</evidence>
<dbReference type="AlphaFoldDB" id="A0A8K0JUE7"/>
<dbReference type="InterPro" id="IPR059215">
    <property type="entry name" value="BRCT2_TopBP1-like"/>
</dbReference>
<dbReference type="InterPro" id="IPR036420">
    <property type="entry name" value="BRCT_dom_sf"/>
</dbReference>
<dbReference type="GO" id="GO:0007095">
    <property type="term" value="P:mitotic G2 DNA damage checkpoint signaling"/>
    <property type="evidence" value="ECO:0007669"/>
    <property type="project" value="TreeGrafter"/>
</dbReference>
<dbReference type="FunFam" id="3.40.50.10190:FF:000010">
    <property type="entry name" value="DNA topoisomerase II binding protein 1"/>
    <property type="match status" value="1"/>
</dbReference>
<sequence>MKMGEETVSKKVSVVFLLQNVADKNDISTDMKTAYQCCVDQDISPDWITNEECFKMKPKKTDIFVIEEFKGKAFSFLKDFKIISPRCLMTCLMERRPIPNIPSPLFTIAMVDIIVTASGFSKDQKKTLGDKIGLMGGIYLNPFNASVTHLIANAVGSQKYKVAAERGIPIMSEDWVNAVWEAGLKENVNASDPQFASYKLPAFKGLLICASQISKAEKQKVMKVITENGGRYSPQLECKETNVLVIGDPSGTKYIFAKKWDIPCVTPQWVFDSASHGYSLPFDGYIPGEEVEAKCSTPKLGGNPGVLPDFSMCSTIVGEQTHLHVNDTISSEISAIPEQHTPKKKN</sequence>
<gene>
    <name evidence="3" type="ORF">J437_LFUL004555</name>
</gene>
<reference evidence="3" key="1">
    <citation type="submission" date="2013-04" db="EMBL/GenBank/DDBJ databases">
        <authorList>
            <person name="Qu J."/>
            <person name="Murali S.C."/>
            <person name="Bandaranaike D."/>
            <person name="Bellair M."/>
            <person name="Blankenburg K."/>
            <person name="Chao H."/>
            <person name="Dinh H."/>
            <person name="Doddapaneni H."/>
            <person name="Downs B."/>
            <person name="Dugan-Rocha S."/>
            <person name="Elkadiri S."/>
            <person name="Gnanaolivu R.D."/>
            <person name="Hernandez B."/>
            <person name="Javaid M."/>
            <person name="Jayaseelan J.C."/>
            <person name="Lee S."/>
            <person name="Li M."/>
            <person name="Ming W."/>
            <person name="Munidasa M."/>
            <person name="Muniz J."/>
            <person name="Nguyen L."/>
            <person name="Ongeri F."/>
            <person name="Osuji N."/>
            <person name="Pu L.-L."/>
            <person name="Puazo M."/>
            <person name="Qu C."/>
            <person name="Quiroz J."/>
            <person name="Raj R."/>
            <person name="Weissenberger G."/>
            <person name="Xin Y."/>
            <person name="Zou X."/>
            <person name="Han Y."/>
            <person name="Richards S."/>
            <person name="Worley K."/>
            <person name="Muzny D."/>
            <person name="Gibbs R."/>
        </authorList>
    </citation>
    <scope>NUCLEOTIDE SEQUENCE</scope>
    <source>
        <strain evidence="3">Sampled in the wild</strain>
    </source>
</reference>
<dbReference type="PROSITE" id="PS50172">
    <property type="entry name" value="BRCT"/>
    <property type="match status" value="2"/>
</dbReference>
<evidence type="ECO:0000259" key="2">
    <source>
        <dbReference type="PROSITE" id="PS50172"/>
    </source>
</evidence>
<keyword evidence="1" id="KW-0677">Repeat</keyword>
<reference evidence="3" key="2">
    <citation type="submission" date="2017-10" db="EMBL/GenBank/DDBJ databases">
        <title>Ladona fulva Genome sequencing and assembly.</title>
        <authorList>
            <person name="Murali S."/>
            <person name="Richards S."/>
            <person name="Bandaranaike D."/>
            <person name="Bellair M."/>
            <person name="Blankenburg K."/>
            <person name="Chao H."/>
            <person name="Dinh H."/>
            <person name="Doddapaneni H."/>
            <person name="Dugan-Rocha S."/>
            <person name="Elkadiri S."/>
            <person name="Gnanaolivu R."/>
            <person name="Hernandez B."/>
            <person name="Skinner E."/>
            <person name="Javaid M."/>
            <person name="Lee S."/>
            <person name="Li M."/>
            <person name="Ming W."/>
            <person name="Munidasa M."/>
            <person name="Muniz J."/>
            <person name="Nguyen L."/>
            <person name="Hughes D."/>
            <person name="Osuji N."/>
            <person name="Pu L.-L."/>
            <person name="Puazo M."/>
            <person name="Qu C."/>
            <person name="Quiroz J."/>
            <person name="Raj R."/>
            <person name="Weissenberger G."/>
            <person name="Xin Y."/>
            <person name="Zou X."/>
            <person name="Han Y."/>
            <person name="Worley K."/>
            <person name="Muzny D."/>
            <person name="Gibbs R."/>
        </authorList>
    </citation>
    <scope>NUCLEOTIDE SEQUENCE</scope>
    <source>
        <strain evidence="3">Sampled in the wild</strain>
    </source>
</reference>
<dbReference type="PANTHER" id="PTHR13561">
    <property type="entry name" value="DNA REPLICATION REGULATOR DPB11-RELATED"/>
    <property type="match status" value="1"/>
</dbReference>
<dbReference type="Gene3D" id="3.40.50.10190">
    <property type="entry name" value="BRCT domain"/>
    <property type="match status" value="3"/>
</dbReference>
<dbReference type="SMART" id="SM00292">
    <property type="entry name" value="BRCT"/>
    <property type="match status" value="2"/>
</dbReference>
<feature type="domain" description="BRCT" evidence="2">
    <location>
        <begin position="198"/>
        <end position="287"/>
    </location>
</feature>
<name>A0A8K0JUE7_LADFU</name>
<dbReference type="FunFam" id="3.40.50.10190:FF:000020">
    <property type="entry name" value="DNA topoisomerase II binding protein 1"/>
    <property type="match status" value="1"/>
</dbReference>
<evidence type="ECO:0000313" key="3">
    <source>
        <dbReference type="EMBL" id="KAG8222519.1"/>
    </source>
</evidence>
<dbReference type="EMBL" id="KZ308136">
    <property type="protein sequence ID" value="KAG8222519.1"/>
    <property type="molecule type" value="Genomic_DNA"/>
</dbReference>
<dbReference type="PANTHER" id="PTHR13561:SF20">
    <property type="entry name" value="DNA TOPOISOMERASE 2-BINDING PROTEIN 1"/>
    <property type="match status" value="1"/>
</dbReference>
<dbReference type="CDD" id="cd17731">
    <property type="entry name" value="BRCT_TopBP1_rpt2_like"/>
    <property type="match status" value="1"/>
</dbReference>
<proteinExistence type="predicted"/>
<dbReference type="GO" id="GO:0006270">
    <property type="term" value="P:DNA replication initiation"/>
    <property type="evidence" value="ECO:0007669"/>
    <property type="project" value="TreeGrafter"/>
</dbReference>
<dbReference type="Pfam" id="PF12738">
    <property type="entry name" value="PTCB-BRCT"/>
    <property type="match status" value="2"/>
</dbReference>
<comment type="caution">
    <text evidence="3">The sequence shown here is derived from an EMBL/GenBank/DDBJ whole genome shotgun (WGS) entry which is preliminary data.</text>
</comment>
<evidence type="ECO:0000313" key="4">
    <source>
        <dbReference type="Proteomes" id="UP000792457"/>
    </source>
</evidence>